<sequence>MRRVSAPAIVDPLPYPGTAHILAERAEKTPDAVLYTVLAPGRERDVTARQFRDEVVGLARGMAARGIGAGDRVGLLSRTRYEWSLADFALWWLGAVPVPVYDTSSPDQIAWILSDSEAVAVFAETDELADRVRAAAEITAFPAAQRICVFDTTSDELSLDALVAAGSGRTELTGPYDGVSLDDTATLIYTSGTTGPPKGCELTHRNFVACSQNTIPVAGPIMAEGARTLLFLPLAHVFARFVEVTSLDAGITLAHTPDVSQLMDDLARFKPTFILAVPRVFEKILVGARFKAQAGSPVKKLIFERAVTTAAAWSKASQNGHVPPWLEFRHRLYDKLVYSTLREAMGGEVRYAVSGGASLGEHLAHFFNGIGVYVVEGYGLTETTAPIAGNFPAINRIGTVGHPIPGNEIAVAEDGEILVRGSNVFARYNGLPEKTAEVFHDGWFATGDLGHLDEEGLLTVTGRKKEIIVTAGGKNVIPTQLEDPIRASATVGQIMVVGDNRPFVAALITLDPDTLPTILRGLGLDPAMNPARAGHEDAVIAHVQKIVDHANARVSRAESIRAFRILKEDLTVEDGYLTPSLKLKRAKVAEDFVDVIEGIYAK</sequence>
<dbReference type="GO" id="GO:0005524">
    <property type="term" value="F:ATP binding"/>
    <property type="evidence" value="ECO:0007669"/>
    <property type="project" value="UniProtKB-KW"/>
</dbReference>
<dbReference type="InterPro" id="IPR042099">
    <property type="entry name" value="ANL_N_sf"/>
</dbReference>
<dbReference type="SUPFAM" id="SSF56801">
    <property type="entry name" value="Acetyl-CoA synthetase-like"/>
    <property type="match status" value="1"/>
</dbReference>
<proteinExistence type="predicted"/>
<dbReference type="KEGG" id="kvr:CIB50_0001619"/>
<evidence type="ECO:0000256" key="2">
    <source>
        <dbReference type="ARBA" id="ARBA00022840"/>
    </source>
</evidence>
<dbReference type="Proteomes" id="UP000216825">
    <property type="component" value="Chromosome"/>
</dbReference>
<name>A0A7D7Q436_KOCVA</name>
<evidence type="ECO:0000313" key="5">
    <source>
        <dbReference type="Proteomes" id="UP000216825"/>
    </source>
</evidence>
<dbReference type="Pfam" id="PF23562">
    <property type="entry name" value="AMP-binding_C_3"/>
    <property type="match status" value="1"/>
</dbReference>
<organism evidence="4 5">
    <name type="scientific">Kocuria varians</name>
    <name type="common">Micrococcus varians</name>
    <dbReference type="NCBI Taxonomy" id="1272"/>
    <lineage>
        <taxon>Bacteria</taxon>
        <taxon>Bacillati</taxon>
        <taxon>Actinomycetota</taxon>
        <taxon>Actinomycetes</taxon>
        <taxon>Micrococcales</taxon>
        <taxon>Micrococcaceae</taxon>
        <taxon>Kocuria</taxon>
    </lineage>
</organism>
<dbReference type="PANTHER" id="PTHR43272">
    <property type="entry name" value="LONG-CHAIN-FATTY-ACID--COA LIGASE"/>
    <property type="match status" value="1"/>
</dbReference>
<accession>A0A7D7Q436</accession>
<dbReference type="AlphaFoldDB" id="A0A7D7Q436"/>
<dbReference type="Gene3D" id="3.40.50.12780">
    <property type="entry name" value="N-terminal domain of ligase-like"/>
    <property type="match status" value="1"/>
</dbReference>
<keyword evidence="5" id="KW-1185">Reference proteome</keyword>
<evidence type="ECO:0000259" key="3">
    <source>
        <dbReference type="Pfam" id="PF00501"/>
    </source>
</evidence>
<reference evidence="4" key="2">
    <citation type="submission" date="2020-07" db="EMBL/GenBank/DDBJ databases">
        <title>Genome of starter culture bacteria Kocuria salsicia reveals its technological properties and safety for usage in meat industry.</title>
        <authorList>
            <person name="Michael M."/>
            <person name="Konstantin K."/>
            <person name="Evgenii K."/>
            <person name="Galina S."/>
            <person name="Oksana K."/>
            <person name="Andrei L."/>
        </authorList>
    </citation>
    <scope>NUCLEOTIDE SEQUENCE [LARGE SCALE GENOMIC DNA]</scope>
    <source>
        <strain evidence="4">80</strain>
    </source>
</reference>
<dbReference type="EMBL" id="CP059343">
    <property type="protein sequence ID" value="QMS56898.1"/>
    <property type="molecule type" value="Genomic_DNA"/>
</dbReference>
<dbReference type="InterPro" id="IPR000873">
    <property type="entry name" value="AMP-dep_synth/lig_dom"/>
</dbReference>
<dbReference type="PANTHER" id="PTHR43272:SF33">
    <property type="entry name" value="AMP-BINDING DOMAIN-CONTAINING PROTEIN-RELATED"/>
    <property type="match status" value="1"/>
</dbReference>
<dbReference type="EC" id="6.2.1.3" evidence="4"/>
<feature type="domain" description="AMP-dependent synthetase/ligase" evidence="3">
    <location>
        <begin position="23"/>
        <end position="428"/>
    </location>
</feature>
<dbReference type="GO" id="GO:0016020">
    <property type="term" value="C:membrane"/>
    <property type="evidence" value="ECO:0007669"/>
    <property type="project" value="TreeGrafter"/>
</dbReference>
<reference evidence="4" key="1">
    <citation type="submission" date="2017-08" db="EMBL/GenBank/DDBJ databases">
        <authorList>
            <person name="Minaev M."/>
            <person name="Kurbakov K.A."/>
            <person name="Solodovnikova G.I."/>
            <person name="Kuznetsova O.A."/>
            <person name="Lisitsyn A.B."/>
        </authorList>
    </citation>
    <scope>NUCLEOTIDE SEQUENCE</scope>
    <source>
        <strain evidence="4">80</strain>
    </source>
</reference>
<evidence type="ECO:0000256" key="1">
    <source>
        <dbReference type="ARBA" id="ARBA00022741"/>
    </source>
</evidence>
<dbReference type="PROSITE" id="PS00455">
    <property type="entry name" value="AMP_BINDING"/>
    <property type="match status" value="1"/>
</dbReference>
<evidence type="ECO:0000313" key="4">
    <source>
        <dbReference type="EMBL" id="QMS56898.1"/>
    </source>
</evidence>
<gene>
    <name evidence="4" type="ORF">CIB50_0001619</name>
</gene>
<dbReference type="CDD" id="cd05907">
    <property type="entry name" value="VL_LC_FACS_like"/>
    <property type="match status" value="1"/>
</dbReference>
<dbReference type="RefSeq" id="WP_094393707.1">
    <property type="nucleotide sequence ID" value="NZ_CP059343.1"/>
</dbReference>
<dbReference type="Pfam" id="PF00501">
    <property type="entry name" value="AMP-binding"/>
    <property type="match status" value="1"/>
</dbReference>
<keyword evidence="4" id="KW-0436">Ligase</keyword>
<dbReference type="GO" id="GO:0004467">
    <property type="term" value="F:long-chain fatty acid-CoA ligase activity"/>
    <property type="evidence" value="ECO:0007669"/>
    <property type="project" value="UniProtKB-EC"/>
</dbReference>
<keyword evidence="1" id="KW-0547">Nucleotide-binding</keyword>
<keyword evidence="2" id="KW-0067">ATP-binding</keyword>
<protein>
    <submittedName>
        <fullName evidence="4">Long-chain-fatty-acid--CoA ligase FadD15</fullName>
        <ecNumber evidence="4">6.2.1.3</ecNumber>
    </submittedName>
</protein>
<dbReference type="InterPro" id="IPR020845">
    <property type="entry name" value="AMP-binding_CS"/>
</dbReference>